<evidence type="ECO:0000313" key="1">
    <source>
        <dbReference type="EMBL" id="OAD18882.1"/>
    </source>
</evidence>
<dbReference type="Proteomes" id="UP000076962">
    <property type="component" value="Unassembled WGS sequence"/>
</dbReference>
<dbReference type="AlphaFoldDB" id="A0A176RSY2"/>
<protein>
    <submittedName>
        <fullName evidence="1">Uncharacterized protein</fullName>
    </submittedName>
</protein>
<sequence>MTPDYSVFLTGQKTQQLSTDREDVLADLLKIHKDFENGLNKPEKYADSLGYNLHKLYAVFYQYLCAEDMVFDTVPKHVFANLRRCVDSNISAWQKQLTIHEEHSAGPLNVKNRATKEYLANVTSHTDSMNNIQLPSHHHFSEKIKAEKSQVLYWTKPYWKQPKLSPTHHYFDLKGSVLYCYA</sequence>
<organism evidence="1 2">
    <name type="scientific">Candidatus Thiomargarita nelsonii</name>
    <dbReference type="NCBI Taxonomy" id="1003181"/>
    <lineage>
        <taxon>Bacteria</taxon>
        <taxon>Pseudomonadati</taxon>
        <taxon>Pseudomonadota</taxon>
        <taxon>Gammaproteobacteria</taxon>
        <taxon>Thiotrichales</taxon>
        <taxon>Thiotrichaceae</taxon>
        <taxon>Thiomargarita</taxon>
    </lineage>
</organism>
<reference evidence="1 2" key="1">
    <citation type="submission" date="2016-05" db="EMBL/GenBank/DDBJ databases">
        <title>Single-cell genome of chain-forming Candidatus Thiomargarita nelsonii and comparison to other large sulfur-oxidizing bacteria.</title>
        <authorList>
            <person name="Winkel M."/>
            <person name="Salman V."/>
            <person name="Woyke T."/>
            <person name="Schulz-Vogt H."/>
            <person name="Richter M."/>
            <person name="Flood B."/>
            <person name="Bailey J."/>
            <person name="Amann R."/>
            <person name="Mussmann M."/>
        </authorList>
    </citation>
    <scope>NUCLEOTIDE SEQUENCE [LARGE SCALE GENOMIC DNA]</scope>
    <source>
        <strain evidence="1 2">THI036</strain>
    </source>
</reference>
<keyword evidence="2" id="KW-1185">Reference proteome</keyword>
<dbReference type="EMBL" id="LUTY01003046">
    <property type="protein sequence ID" value="OAD18882.1"/>
    <property type="molecule type" value="Genomic_DNA"/>
</dbReference>
<gene>
    <name evidence="1" type="ORF">THIOM_005511</name>
</gene>
<proteinExistence type="predicted"/>
<accession>A0A176RSY2</accession>
<evidence type="ECO:0000313" key="2">
    <source>
        <dbReference type="Proteomes" id="UP000076962"/>
    </source>
</evidence>
<comment type="caution">
    <text evidence="1">The sequence shown here is derived from an EMBL/GenBank/DDBJ whole genome shotgun (WGS) entry which is preliminary data.</text>
</comment>
<name>A0A176RSY2_9GAMM</name>